<keyword evidence="1" id="KW-1133">Transmembrane helix</keyword>
<feature type="transmembrane region" description="Helical" evidence="1">
    <location>
        <begin position="177"/>
        <end position="194"/>
    </location>
</feature>
<evidence type="ECO:0000313" key="4">
    <source>
        <dbReference type="Proteomes" id="UP001320119"/>
    </source>
</evidence>
<dbReference type="InterPro" id="IPR026422">
    <property type="entry name" value="VPEID-CTERM"/>
</dbReference>
<keyword evidence="4" id="KW-1185">Reference proteome</keyword>
<keyword evidence="2" id="KW-0732">Signal</keyword>
<accession>A0AAN1WKE7</accession>
<reference evidence="3 4" key="1">
    <citation type="journal article" date="2022" name="IScience">
        <title>An ultrasensitive nanofiber-based assay for enzymatic hydrolysis and deep-sea microbial degradation of cellulose.</title>
        <authorList>
            <person name="Tsudome M."/>
            <person name="Tachioka M."/>
            <person name="Miyazaki M."/>
            <person name="Uchimura K."/>
            <person name="Tsuda M."/>
            <person name="Takaki Y."/>
            <person name="Deguchi S."/>
        </authorList>
    </citation>
    <scope>NUCLEOTIDE SEQUENCE [LARGE SCALE GENOMIC DNA]</scope>
    <source>
        <strain evidence="3 4">GE09</strain>
    </source>
</reference>
<dbReference type="NCBIfam" id="TIGR04161">
    <property type="entry name" value="VPEID-CTERM"/>
    <property type="match status" value="1"/>
</dbReference>
<evidence type="ECO:0000256" key="1">
    <source>
        <dbReference type="SAM" id="Phobius"/>
    </source>
</evidence>
<dbReference type="RefSeq" id="WP_236984187.1">
    <property type="nucleotide sequence ID" value="NZ_AP023086.1"/>
</dbReference>
<dbReference type="Proteomes" id="UP001320119">
    <property type="component" value="Chromosome"/>
</dbReference>
<sequence>MSKFALLTKIKFATLGAAASMLMSTQAFAVDCDASDFQVLAPLSADYLSANDCQSGSNKKKDIDAAVTNWLFNDWSLAGTFEYDTGTETGSLSATTGTSGNYFWEFDSAALSNFEDAMFVVKQGSDKQSENWSAYYFAGLGNNSGRFQPDEDFVGDEYSYVRMYTRGEAHSVPEIDAASGGIAMALLIGLLTVVRERKRSRSLT</sequence>
<keyword evidence="1" id="KW-0812">Transmembrane</keyword>
<dbReference type="EMBL" id="AP023086">
    <property type="protein sequence ID" value="BCD99185.1"/>
    <property type="molecule type" value="Genomic_DNA"/>
</dbReference>
<keyword evidence="1" id="KW-0472">Membrane</keyword>
<organism evidence="3 4">
    <name type="scientific">Marinagarivorans cellulosilyticus</name>
    <dbReference type="NCBI Taxonomy" id="2721545"/>
    <lineage>
        <taxon>Bacteria</taxon>
        <taxon>Pseudomonadati</taxon>
        <taxon>Pseudomonadota</taxon>
        <taxon>Gammaproteobacteria</taxon>
        <taxon>Cellvibrionales</taxon>
        <taxon>Cellvibrionaceae</taxon>
        <taxon>Marinagarivorans</taxon>
    </lineage>
</organism>
<evidence type="ECO:0000256" key="2">
    <source>
        <dbReference type="SAM" id="SignalP"/>
    </source>
</evidence>
<feature type="chain" id="PRO_5042829419" description="VPDSG-CTERM protein sorting domain-containing protein" evidence="2">
    <location>
        <begin position="30"/>
        <end position="204"/>
    </location>
</feature>
<protein>
    <recommendedName>
        <fullName evidence="5">VPDSG-CTERM protein sorting domain-containing protein</fullName>
    </recommendedName>
</protein>
<feature type="signal peptide" evidence="2">
    <location>
        <begin position="1"/>
        <end position="29"/>
    </location>
</feature>
<evidence type="ECO:0008006" key="5">
    <source>
        <dbReference type="Google" id="ProtNLM"/>
    </source>
</evidence>
<dbReference type="AlphaFoldDB" id="A0AAN1WKE7"/>
<gene>
    <name evidence="3" type="ORF">MARGE09_P3386</name>
</gene>
<evidence type="ECO:0000313" key="3">
    <source>
        <dbReference type="EMBL" id="BCD99185.1"/>
    </source>
</evidence>
<name>A0AAN1WKE7_9GAMM</name>
<dbReference type="KEGG" id="marq:MARGE09_P3386"/>
<proteinExistence type="predicted"/>